<feature type="region of interest" description="Disordered" evidence="1">
    <location>
        <begin position="43"/>
        <end position="97"/>
    </location>
</feature>
<keyword evidence="3" id="KW-1185">Reference proteome</keyword>
<feature type="region of interest" description="Disordered" evidence="1">
    <location>
        <begin position="109"/>
        <end position="144"/>
    </location>
</feature>
<evidence type="ECO:0000313" key="3">
    <source>
        <dbReference type="Proteomes" id="UP000694556"/>
    </source>
</evidence>
<protein>
    <submittedName>
        <fullName evidence="2">Uncharacterized protein</fullName>
    </submittedName>
</protein>
<name>A0A8C3CIG5_CAIMO</name>
<reference evidence="2" key="2">
    <citation type="submission" date="2025-08" db="UniProtKB">
        <authorList>
            <consortium name="Ensembl"/>
        </authorList>
    </citation>
    <scope>IDENTIFICATION</scope>
</reference>
<organism evidence="2 3">
    <name type="scientific">Cairina moschata</name>
    <name type="common">Muscovy duck</name>
    <dbReference type="NCBI Taxonomy" id="8855"/>
    <lineage>
        <taxon>Eukaryota</taxon>
        <taxon>Metazoa</taxon>
        <taxon>Chordata</taxon>
        <taxon>Craniata</taxon>
        <taxon>Vertebrata</taxon>
        <taxon>Euteleostomi</taxon>
        <taxon>Archelosauria</taxon>
        <taxon>Archosauria</taxon>
        <taxon>Dinosauria</taxon>
        <taxon>Saurischia</taxon>
        <taxon>Theropoda</taxon>
        <taxon>Coelurosauria</taxon>
        <taxon>Aves</taxon>
        <taxon>Neognathae</taxon>
        <taxon>Galloanserae</taxon>
        <taxon>Anseriformes</taxon>
        <taxon>Anatidae</taxon>
        <taxon>Anatinae</taxon>
        <taxon>Cairina</taxon>
    </lineage>
</organism>
<dbReference type="AlphaFoldDB" id="A0A8C3CIG5"/>
<evidence type="ECO:0000313" key="2">
    <source>
        <dbReference type="Ensembl" id="ENSCMMP00000019429.1"/>
    </source>
</evidence>
<sequence length="144" mass="14402">MSPCAGNDPCPGTRGAQDGIGAQGCAQGTRSCLGDGTNCLQGKGASWSGGQQGQGTARHSTAQDGSAQHGMARHGVAKEQGWHGTARHGTARHGMARHGTARHLWVGFGGDMRGSGRRCRGSGGVEGAPGTRSPSSSAAGSQPR</sequence>
<accession>A0A8C3CIG5</accession>
<dbReference type="Proteomes" id="UP000694556">
    <property type="component" value="Chromosome 28"/>
</dbReference>
<feature type="compositionally biased region" description="Polar residues" evidence="1">
    <location>
        <begin position="57"/>
        <end position="66"/>
    </location>
</feature>
<reference evidence="2" key="1">
    <citation type="submission" date="2018-09" db="EMBL/GenBank/DDBJ databases">
        <title>Common duck and Muscovy duck high density SNP chip.</title>
        <authorList>
            <person name="Vignal A."/>
            <person name="Thebault N."/>
            <person name="Warren W.C."/>
        </authorList>
    </citation>
    <scope>NUCLEOTIDE SEQUENCE [LARGE SCALE GENOMIC DNA]</scope>
</reference>
<reference evidence="2" key="3">
    <citation type="submission" date="2025-09" db="UniProtKB">
        <authorList>
            <consortium name="Ensembl"/>
        </authorList>
    </citation>
    <scope>IDENTIFICATION</scope>
</reference>
<feature type="compositionally biased region" description="Basic residues" evidence="1">
    <location>
        <begin position="85"/>
        <end position="97"/>
    </location>
</feature>
<feature type="compositionally biased region" description="Polar residues" evidence="1">
    <location>
        <begin position="132"/>
        <end position="144"/>
    </location>
</feature>
<dbReference type="Ensembl" id="ENSCMMT00000021325.1">
    <property type="protein sequence ID" value="ENSCMMP00000019429.1"/>
    <property type="gene ID" value="ENSCMMG00000012247.1"/>
</dbReference>
<proteinExistence type="predicted"/>
<evidence type="ECO:0000256" key="1">
    <source>
        <dbReference type="SAM" id="MobiDB-lite"/>
    </source>
</evidence>